<protein>
    <submittedName>
        <fullName evidence="2">Immunoglobulin-like domain-containing protein</fullName>
    </submittedName>
</protein>
<reference evidence="3" key="1">
    <citation type="journal article" date="2019" name="Int. J. Syst. Evol. Microbiol.">
        <title>The Global Catalogue of Microorganisms (GCM) 10K type strain sequencing project: providing services to taxonomists for standard genome sequencing and annotation.</title>
        <authorList>
            <consortium name="The Broad Institute Genomics Platform"/>
            <consortium name="The Broad Institute Genome Sequencing Center for Infectious Disease"/>
            <person name="Wu L."/>
            <person name="Ma J."/>
        </authorList>
    </citation>
    <scope>NUCLEOTIDE SEQUENCE [LARGE SCALE GENOMIC DNA]</scope>
    <source>
        <strain evidence="3">CGMCC 1.15475</strain>
    </source>
</reference>
<name>A0ABW4QLT7_9BACL</name>
<dbReference type="InterPro" id="IPR046878">
    <property type="entry name" value="Big_14"/>
</dbReference>
<accession>A0ABW4QLT7</accession>
<comment type="caution">
    <text evidence="2">The sequence shown here is derived from an EMBL/GenBank/DDBJ whole genome shotgun (WGS) entry which is preliminary data.</text>
</comment>
<keyword evidence="3" id="KW-1185">Reference proteome</keyword>
<evidence type="ECO:0000313" key="2">
    <source>
        <dbReference type="EMBL" id="MFD1864593.1"/>
    </source>
</evidence>
<organism evidence="2 3">
    <name type="scientific">Planococcus chinensis</name>
    <dbReference type="NCBI Taxonomy" id="272917"/>
    <lineage>
        <taxon>Bacteria</taxon>
        <taxon>Bacillati</taxon>
        <taxon>Bacillota</taxon>
        <taxon>Bacilli</taxon>
        <taxon>Bacillales</taxon>
        <taxon>Caryophanaceae</taxon>
        <taxon>Planococcus</taxon>
    </lineage>
</organism>
<gene>
    <name evidence="2" type="ORF">ACFSDB_16980</name>
</gene>
<evidence type="ECO:0000313" key="3">
    <source>
        <dbReference type="Proteomes" id="UP001597273"/>
    </source>
</evidence>
<evidence type="ECO:0000259" key="1">
    <source>
        <dbReference type="Pfam" id="PF20251"/>
    </source>
</evidence>
<dbReference type="RefSeq" id="WP_204893855.1">
    <property type="nucleotide sequence ID" value="NZ_JBHUFW010000019.1"/>
</dbReference>
<sequence length="141" mass="15781">MKRIRVIFYMVVALFLLVLFLHVMNQAPNQELPRTLDGMELTMEKEVYITSAEKIGIVIHNNSETEYTGAGGGKFTIDRLFAGSWYKVPFKSDSFTTDALGIPPGETALMYTAVSELDAELTPGKYRARYGGMAIPFEVME</sequence>
<dbReference type="Proteomes" id="UP001597273">
    <property type="component" value="Unassembled WGS sequence"/>
</dbReference>
<feature type="domain" description="Bacterial Ig-like" evidence="1">
    <location>
        <begin position="38"/>
        <end position="127"/>
    </location>
</feature>
<dbReference type="Pfam" id="PF20251">
    <property type="entry name" value="Big_14"/>
    <property type="match status" value="1"/>
</dbReference>
<dbReference type="EMBL" id="JBHUFW010000019">
    <property type="protein sequence ID" value="MFD1864593.1"/>
    <property type="molecule type" value="Genomic_DNA"/>
</dbReference>
<proteinExistence type="predicted"/>